<dbReference type="AlphaFoldDB" id="A0A6I4IIV0"/>
<protein>
    <recommendedName>
        <fullName evidence="4">DUF4836 domain-containing protein</fullName>
    </recommendedName>
</protein>
<dbReference type="Proteomes" id="UP000431264">
    <property type="component" value="Unassembled WGS sequence"/>
</dbReference>
<organism evidence="2 3">
    <name type="scientific">Flavobacterium profundi</name>
    <dbReference type="NCBI Taxonomy" id="1774945"/>
    <lineage>
        <taxon>Bacteria</taxon>
        <taxon>Pseudomonadati</taxon>
        <taxon>Bacteroidota</taxon>
        <taxon>Flavobacteriia</taxon>
        <taxon>Flavobacteriales</taxon>
        <taxon>Flavobacteriaceae</taxon>
        <taxon>Flavobacterium</taxon>
    </lineage>
</organism>
<keyword evidence="1" id="KW-0732">Signal</keyword>
<comment type="caution">
    <text evidence="2">The sequence shown here is derived from an EMBL/GenBank/DDBJ whole genome shotgun (WGS) entry which is preliminary data.</text>
</comment>
<gene>
    <name evidence="2" type="ORF">GOQ30_10125</name>
</gene>
<evidence type="ECO:0000313" key="2">
    <source>
        <dbReference type="EMBL" id="MVO09514.1"/>
    </source>
</evidence>
<dbReference type="RefSeq" id="WP_140997897.1">
    <property type="nucleotide sequence ID" value="NZ_VDCZ01000007.1"/>
</dbReference>
<evidence type="ECO:0008006" key="4">
    <source>
        <dbReference type="Google" id="ProtNLM"/>
    </source>
</evidence>
<dbReference type="EMBL" id="WQLW01000007">
    <property type="protein sequence ID" value="MVO09514.1"/>
    <property type="molecule type" value="Genomic_DNA"/>
</dbReference>
<proteinExistence type="predicted"/>
<accession>A0A6I4IIV0</accession>
<sequence length="611" mass="70836">MKKQLRVLLLLASTIVFGQSTPDELDYFIQFNGNQFSKKVTLDEILNHDALKKITNSKSDFNIKEYLSFVNLDKNTVIHGNYTSDSRPFYQITIPIKNSQDLKNFIINQISNKGQDSIPPSVVEYENYTVYTNPKESVSMAWNKEYLIFMEFLKPRLTHDNYSNLYDIPYPDYEEPVVVEETEEIEEEVVVEEESPAEWEEEGEDPVVFIENYDYEKENEAYLKQLEAERLERIVLQQEHIAFLFENGFNVPTSDKITTKADISAWINYQSVFNSIKDFSGIIQSIAKGSRDFSTDDIDSFIKGVNFNMYFDNDQARMEQIVEYSSPLASLMKKVVNRKVNKNIFKYFPNEAPLAYMSYHINSEEALNGFPAITAQMYPENKFLQREDLELLTDFIGTLLDEKAIASLMDGDFTFFLHDISQTEYTYTSYEYDENYEETAIEKTDTRNTPIFTFVCTSTHKTMGQKLLNLAERKGGLIKENNYYKVRGVENELGDLRILKDGDVMVITNGFNYINRPNASLSSQFKQQMKYNFAFGNLNMKDLMAQLAAKEHSNKDKDKMHKVSEQFETLQFQSSKKIENNKLQIEMSLHSSAADKNIILQTLDLISILNN</sequence>
<evidence type="ECO:0000313" key="3">
    <source>
        <dbReference type="Proteomes" id="UP000431264"/>
    </source>
</evidence>
<feature type="chain" id="PRO_5026237163" description="DUF4836 domain-containing protein" evidence="1">
    <location>
        <begin position="19"/>
        <end position="611"/>
    </location>
</feature>
<feature type="signal peptide" evidence="1">
    <location>
        <begin position="1"/>
        <end position="18"/>
    </location>
</feature>
<dbReference type="OrthoDB" id="1288644at2"/>
<reference evidence="3" key="1">
    <citation type="submission" date="2019-05" db="EMBL/GenBank/DDBJ databases">
        <title>Flavobacterium profundi sp. nov., isolated from a deep-sea seamount.</title>
        <authorList>
            <person name="Zhang D.-C."/>
        </authorList>
    </citation>
    <scope>NUCLEOTIDE SEQUENCE [LARGE SCALE GENOMIC DNA]</scope>
    <source>
        <strain evidence="3">TP390</strain>
    </source>
</reference>
<name>A0A6I4IIV0_9FLAO</name>
<evidence type="ECO:0000256" key="1">
    <source>
        <dbReference type="SAM" id="SignalP"/>
    </source>
</evidence>
<keyword evidence="3" id="KW-1185">Reference proteome</keyword>